<keyword evidence="2 5" id="KW-0547">Nucleotide-binding</keyword>
<dbReference type="EMBL" id="ONZQ02000015">
    <property type="protein sequence ID" value="SPO06410.1"/>
    <property type="molecule type" value="Genomic_DNA"/>
</dbReference>
<evidence type="ECO:0000256" key="6">
    <source>
        <dbReference type="PIRSR" id="PIRSR601019-2"/>
    </source>
</evidence>
<protein>
    <submittedName>
        <fullName evidence="7">Related to Guanine nucleotide-binding protein subunit alpha</fullName>
    </submittedName>
</protein>
<dbReference type="InterPro" id="IPR027417">
    <property type="entry name" value="P-loop_NTPase"/>
</dbReference>
<dbReference type="GO" id="GO:0031683">
    <property type="term" value="F:G-protein beta/gamma-subunit complex binding"/>
    <property type="evidence" value="ECO:0007669"/>
    <property type="project" value="InterPro"/>
</dbReference>
<feature type="binding site" evidence="6">
    <location>
        <position position="52"/>
    </location>
    <ligand>
        <name>Mg(2+)</name>
        <dbReference type="ChEBI" id="CHEBI:18420"/>
    </ligand>
</feature>
<feature type="binding site" evidence="6">
    <location>
        <position position="184"/>
    </location>
    <ligand>
        <name>Mg(2+)</name>
        <dbReference type="ChEBI" id="CHEBI:18420"/>
    </ligand>
</feature>
<evidence type="ECO:0000256" key="1">
    <source>
        <dbReference type="ARBA" id="ARBA00022723"/>
    </source>
</evidence>
<dbReference type="InterPro" id="IPR001019">
    <property type="entry name" value="Gprotein_alpha_su"/>
</dbReference>
<dbReference type="GO" id="GO:0003924">
    <property type="term" value="F:GTPase activity"/>
    <property type="evidence" value="ECO:0007669"/>
    <property type="project" value="InterPro"/>
</dbReference>
<comment type="caution">
    <text evidence="7">The sequence shown here is derived from an EMBL/GenBank/DDBJ whole genome shotgun (WGS) entry which is preliminary data.</text>
</comment>
<dbReference type="GO" id="GO:0007188">
    <property type="term" value="P:adenylate cyclase-modulating G protein-coupled receptor signaling pathway"/>
    <property type="evidence" value="ECO:0007669"/>
    <property type="project" value="TreeGrafter"/>
</dbReference>
<evidence type="ECO:0000256" key="2">
    <source>
        <dbReference type="ARBA" id="ARBA00022741"/>
    </source>
</evidence>
<dbReference type="InterPro" id="IPR011025">
    <property type="entry name" value="GproteinA_insert"/>
</dbReference>
<dbReference type="GO" id="GO:0005737">
    <property type="term" value="C:cytoplasm"/>
    <property type="evidence" value="ECO:0007669"/>
    <property type="project" value="TreeGrafter"/>
</dbReference>
<keyword evidence="8" id="KW-1185">Reference proteome</keyword>
<keyword evidence="1 6" id="KW-0479">Metal-binding</keyword>
<dbReference type="PROSITE" id="PS51882">
    <property type="entry name" value="G_ALPHA"/>
    <property type="match status" value="1"/>
</dbReference>
<dbReference type="Gene3D" id="3.40.50.300">
    <property type="entry name" value="P-loop containing nucleotide triphosphate hydrolases"/>
    <property type="match status" value="1"/>
</dbReference>
<dbReference type="GO" id="GO:0046872">
    <property type="term" value="F:metal ion binding"/>
    <property type="evidence" value="ECO:0007669"/>
    <property type="project" value="UniProtKB-KW"/>
</dbReference>
<feature type="binding site" evidence="5">
    <location>
        <position position="330"/>
    </location>
    <ligand>
        <name>GTP</name>
        <dbReference type="ChEBI" id="CHEBI:37565"/>
    </ligand>
</feature>
<dbReference type="PRINTS" id="PR00318">
    <property type="entry name" value="GPROTEINA"/>
</dbReference>
<keyword evidence="6" id="KW-0460">Magnesium</keyword>
<evidence type="ECO:0000256" key="4">
    <source>
        <dbReference type="ARBA" id="ARBA00023224"/>
    </source>
</evidence>
<keyword evidence="3 5" id="KW-0342">GTP-binding</keyword>
<dbReference type="GO" id="GO:0005834">
    <property type="term" value="C:heterotrimeric G-protein complex"/>
    <property type="evidence" value="ECO:0007669"/>
    <property type="project" value="TreeGrafter"/>
</dbReference>
<evidence type="ECO:0000256" key="3">
    <source>
        <dbReference type="ARBA" id="ARBA00023134"/>
    </source>
</evidence>
<dbReference type="FunFam" id="3.40.50.300:FF:000720">
    <property type="entry name" value="Guanine nucleotide-binding protein G(k) subunit alpha"/>
    <property type="match status" value="1"/>
</dbReference>
<dbReference type="AlphaFoldDB" id="A0AAE8N518"/>
<evidence type="ECO:0000313" key="7">
    <source>
        <dbReference type="EMBL" id="SPO06410.1"/>
    </source>
</evidence>
<dbReference type="SMART" id="SM00275">
    <property type="entry name" value="G_alpha"/>
    <property type="match status" value="1"/>
</dbReference>
<sequence>MATESVLAIIGGRKRHAKKRSEQIDLQLKQWRRDQNGDLRILVLGPSRSGKSTLIKQMEISYEGISDADRERYKPVILGGIVESMRSIITAGSESLDHDDLRPHAQTVLNSPEQAHLDTVCPETRAAIELLWADERVQHYFGQYRQENGSSYTSMDYFFGNLARITSSDYSPTDQDILHTHVETLGIRETTLNIRPALRVRVSEVGTHHRGEGLFKGIHYFDDARTILIMVPLSSYFELGTDKAQPNRLDEARRTLTSLVESKWFEGEEKRIVLVFNEVDKFKEMLPRHPLADFFPDYEGGEGYKEACQFIAGTFTQRTERRLDVYYCCATDVASMEPISQMVIDSTIPTFRMGSG</sequence>
<dbReference type="GO" id="GO:0005525">
    <property type="term" value="F:GTP binding"/>
    <property type="evidence" value="ECO:0007669"/>
    <property type="project" value="UniProtKB-KW"/>
</dbReference>
<dbReference type="PANTHER" id="PTHR10218">
    <property type="entry name" value="GTP-BINDING PROTEIN ALPHA SUBUNIT"/>
    <property type="match status" value="1"/>
</dbReference>
<reference evidence="7" key="1">
    <citation type="submission" date="2018-03" db="EMBL/GenBank/DDBJ databases">
        <authorList>
            <person name="Guldener U."/>
        </authorList>
    </citation>
    <scope>NUCLEOTIDE SEQUENCE</scope>
</reference>
<evidence type="ECO:0000313" key="8">
    <source>
        <dbReference type="Proteomes" id="UP001187682"/>
    </source>
</evidence>
<keyword evidence="4" id="KW-0807">Transducer</keyword>
<evidence type="ECO:0000256" key="5">
    <source>
        <dbReference type="PIRSR" id="PIRSR601019-1"/>
    </source>
</evidence>
<feature type="binding site" evidence="5">
    <location>
        <begin position="178"/>
        <end position="184"/>
    </location>
    <ligand>
        <name>GTP</name>
        <dbReference type="ChEBI" id="CHEBI:37565"/>
    </ligand>
</feature>
<dbReference type="SUPFAM" id="SSF47895">
    <property type="entry name" value="Transducin (alpha subunit), insertion domain"/>
    <property type="match status" value="1"/>
</dbReference>
<proteinExistence type="predicted"/>
<name>A0AAE8N518_9PEZI</name>
<dbReference type="Pfam" id="PF00503">
    <property type="entry name" value="G-alpha"/>
    <property type="match status" value="1"/>
</dbReference>
<dbReference type="Proteomes" id="UP001187682">
    <property type="component" value="Unassembled WGS sequence"/>
</dbReference>
<feature type="binding site" evidence="5">
    <location>
        <begin position="277"/>
        <end position="280"/>
    </location>
    <ligand>
        <name>GTP</name>
        <dbReference type="ChEBI" id="CHEBI:37565"/>
    </ligand>
</feature>
<accession>A0AAE8N518</accession>
<dbReference type="GO" id="GO:0001664">
    <property type="term" value="F:G protein-coupled receptor binding"/>
    <property type="evidence" value="ECO:0007669"/>
    <property type="project" value="TreeGrafter"/>
</dbReference>
<dbReference type="Gene3D" id="1.10.400.10">
    <property type="entry name" value="GI Alpha 1, domain 2-like"/>
    <property type="match status" value="1"/>
</dbReference>
<dbReference type="SUPFAM" id="SSF52540">
    <property type="entry name" value="P-loop containing nucleoside triphosphate hydrolases"/>
    <property type="match status" value="1"/>
</dbReference>
<organism evidence="7 8">
    <name type="scientific">Cephalotrichum gorgonifer</name>
    <dbReference type="NCBI Taxonomy" id="2041049"/>
    <lineage>
        <taxon>Eukaryota</taxon>
        <taxon>Fungi</taxon>
        <taxon>Dikarya</taxon>
        <taxon>Ascomycota</taxon>
        <taxon>Pezizomycotina</taxon>
        <taxon>Sordariomycetes</taxon>
        <taxon>Hypocreomycetidae</taxon>
        <taxon>Microascales</taxon>
        <taxon>Microascaceae</taxon>
        <taxon>Cephalotrichum</taxon>
    </lineage>
</organism>
<dbReference type="PANTHER" id="PTHR10218:SF302">
    <property type="entry name" value="GUANINE NUCLEOTIDE-BINDING PROTEIN ALPHA-5 SUBUNIT"/>
    <property type="match status" value="1"/>
</dbReference>
<gene>
    <name evidence="7" type="ORF">DNG_09099</name>
</gene>